<evidence type="ECO:0000313" key="2">
    <source>
        <dbReference type="EMBL" id="HGT48394.1"/>
    </source>
</evidence>
<proteinExistence type="predicted"/>
<reference evidence="2" key="1">
    <citation type="journal article" date="2020" name="mSystems">
        <title>Genome- and Community-Level Interaction Insights into Carbon Utilization and Element Cycling Functions of Hydrothermarchaeota in Hydrothermal Sediment.</title>
        <authorList>
            <person name="Zhou Z."/>
            <person name="Liu Y."/>
            <person name="Xu W."/>
            <person name="Pan J."/>
            <person name="Luo Z.H."/>
            <person name="Li M."/>
        </authorList>
    </citation>
    <scope>NUCLEOTIDE SEQUENCE [LARGE SCALE GENOMIC DNA]</scope>
    <source>
        <strain evidence="2">SpSt-500</strain>
    </source>
</reference>
<gene>
    <name evidence="2" type="ORF">ENS56_10180</name>
</gene>
<dbReference type="AlphaFoldDB" id="A0A832DGS0"/>
<feature type="transmembrane region" description="Helical" evidence="1">
    <location>
        <begin position="75"/>
        <end position="103"/>
    </location>
</feature>
<dbReference type="EMBL" id="DSVI01000016">
    <property type="protein sequence ID" value="HGT48394.1"/>
    <property type="molecule type" value="Genomic_DNA"/>
</dbReference>
<keyword evidence="1" id="KW-0812">Transmembrane</keyword>
<protein>
    <submittedName>
        <fullName evidence="2">Uncharacterized protein</fullName>
    </submittedName>
</protein>
<evidence type="ECO:0000256" key="1">
    <source>
        <dbReference type="SAM" id="Phobius"/>
    </source>
</evidence>
<keyword evidence="1" id="KW-0472">Membrane</keyword>
<comment type="caution">
    <text evidence="2">The sequence shown here is derived from an EMBL/GenBank/DDBJ whole genome shotgun (WGS) entry which is preliminary data.</text>
</comment>
<feature type="transmembrane region" description="Helical" evidence="1">
    <location>
        <begin position="142"/>
        <end position="159"/>
    </location>
</feature>
<feature type="transmembrane region" description="Helical" evidence="1">
    <location>
        <begin position="12"/>
        <end position="30"/>
    </location>
</feature>
<sequence>MKELFEILRYRLLWLNIVLLIISAVMMFLYQSLSLVTFALLINLYDILGYHFTLIRRSTQLPDKIIIRAYRVHQLLFEILIILFIAFVIGWKFAIGCAIIKWFGLQDILYYLVLQKKIPDKFTWMKWTPFGILKGDLSKNEVIFQAAFGIIISILILLLN</sequence>
<name>A0A832DGS0_9BACT</name>
<organism evidence="2">
    <name type="scientific">Ignavibacterium album</name>
    <dbReference type="NCBI Taxonomy" id="591197"/>
    <lineage>
        <taxon>Bacteria</taxon>
        <taxon>Pseudomonadati</taxon>
        <taxon>Ignavibacteriota</taxon>
        <taxon>Ignavibacteria</taxon>
        <taxon>Ignavibacteriales</taxon>
        <taxon>Ignavibacteriaceae</taxon>
        <taxon>Ignavibacterium</taxon>
    </lineage>
</organism>
<accession>A0A832DGS0</accession>
<keyword evidence="1" id="KW-1133">Transmembrane helix</keyword>
<feature type="transmembrane region" description="Helical" evidence="1">
    <location>
        <begin position="36"/>
        <end position="55"/>
    </location>
</feature>